<dbReference type="EMBL" id="BAABGN010000006">
    <property type="protein sequence ID" value="GAA4421715.1"/>
    <property type="molecule type" value="Genomic_DNA"/>
</dbReference>
<accession>A0ABP8L4Z9</accession>
<gene>
    <name evidence="1" type="ORF">GCM10023169_14890</name>
</gene>
<keyword evidence="2" id="KW-1185">Reference proteome</keyword>
<comment type="caution">
    <text evidence="1">The sequence shown here is derived from an EMBL/GenBank/DDBJ whole genome shotgun (WGS) entry which is preliminary data.</text>
</comment>
<sequence length="115" mass="12183">MNTSDSPISDVREDMNVLDSAGEEVGTIAEVQMSDPDAVTPAGQGQNESLVGRIADALRPSGLPDQAQENLARKGYVRIDAKGPFAGSRYAAADEIASVKEQTVALTIPEEKLLR</sequence>
<evidence type="ECO:0000313" key="2">
    <source>
        <dbReference type="Proteomes" id="UP001500622"/>
    </source>
</evidence>
<dbReference type="RefSeq" id="WP_345215623.1">
    <property type="nucleotide sequence ID" value="NZ_BAABGN010000006.1"/>
</dbReference>
<name>A0ABP8L4Z9_9MICO</name>
<dbReference type="Proteomes" id="UP001500622">
    <property type="component" value="Unassembled WGS sequence"/>
</dbReference>
<reference evidence="2" key="1">
    <citation type="journal article" date="2019" name="Int. J. Syst. Evol. Microbiol.">
        <title>The Global Catalogue of Microorganisms (GCM) 10K type strain sequencing project: providing services to taxonomists for standard genome sequencing and annotation.</title>
        <authorList>
            <consortium name="The Broad Institute Genomics Platform"/>
            <consortium name="The Broad Institute Genome Sequencing Center for Infectious Disease"/>
            <person name="Wu L."/>
            <person name="Ma J."/>
        </authorList>
    </citation>
    <scope>NUCLEOTIDE SEQUENCE [LARGE SCALE GENOMIC DNA]</scope>
    <source>
        <strain evidence="2">JCM 17810</strain>
    </source>
</reference>
<proteinExistence type="predicted"/>
<evidence type="ECO:0000313" key="1">
    <source>
        <dbReference type="EMBL" id="GAA4421715.1"/>
    </source>
</evidence>
<protein>
    <recommendedName>
        <fullName evidence="3">PRC-barrel domain-containing protein</fullName>
    </recommendedName>
</protein>
<evidence type="ECO:0008006" key="3">
    <source>
        <dbReference type="Google" id="ProtNLM"/>
    </source>
</evidence>
<organism evidence="1 2">
    <name type="scientific">Georgenia halophila</name>
    <dbReference type="NCBI Taxonomy" id="620889"/>
    <lineage>
        <taxon>Bacteria</taxon>
        <taxon>Bacillati</taxon>
        <taxon>Actinomycetota</taxon>
        <taxon>Actinomycetes</taxon>
        <taxon>Micrococcales</taxon>
        <taxon>Bogoriellaceae</taxon>
        <taxon>Georgenia</taxon>
    </lineage>
</organism>